<evidence type="ECO:0000313" key="11">
    <source>
        <dbReference type="Proteomes" id="UP000292702"/>
    </source>
</evidence>
<comment type="caution">
    <text evidence="10">The sequence shown here is derived from an EMBL/GenBank/DDBJ whole genome shotgun (WGS) entry which is preliminary data.</text>
</comment>
<accession>A0A4R0RQP4</accession>
<keyword evidence="5 9" id="KW-0479">Metal-binding</keyword>
<comment type="pathway">
    <text evidence="2">Secondary metabolite biosynthesis.</text>
</comment>
<dbReference type="InterPro" id="IPR002401">
    <property type="entry name" value="Cyt_P450_E_grp-I"/>
</dbReference>
<evidence type="ECO:0000256" key="1">
    <source>
        <dbReference type="ARBA" id="ARBA00001971"/>
    </source>
</evidence>
<evidence type="ECO:0000256" key="9">
    <source>
        <dbReference type="PIRSR" id="PIRSR602401-1"/>
    </source>
</evidence>
<dbReference type="STRING" id="92696.A0A4R0RQP4"/>
<dbReference type="InterPro" id="IPR036396">
    <property type="entry name" value="Cyt_P450_sf"/>
</dbReference>
<evidence type="ECO:0000313" key="10">
    <source>
        <dbReference type="EMBL" id="TCD71091.1"/>
    </source>
</evidence>
<proteinExistence type="inferred from homology"/>
<dbReference type="GO" id="GO:0020037">
    <property type="term" value="F:heme binding"/>
    <property type="evidence" value="ECO:0007669"/>
    <property type="project" value="InterPro"/>
</dbReference>
<evidence type="ECO:0000256" key="3">
    <source>
        <dbReference type="ARBA" id="ARBA00010617"/>
    </source>
</evidence>
<keyword evidence="8" id="KW-0503">Monooxygenase</keyword>
<dbReference type="Pfam" id="PF00067">
    <property type="entry name" value="p450"/>
    <property type="match status" value="1"/>
</dbReference>
<dbReference type="GO" id="GO:0005506">
    <property type="term" value="F:iron ion binding"/>
    <property type="evidence" value="ECO:0007669"/>
    <property type="project" value="InterPro"/>
</dbReference>
<dbReference type="PANTHER" id="PTHR24305:SF166">
    <property type="entry name" value="CYTOCHROME P450 12A4, MITOCHONDRIAL-RELATED"/>
    <property type="match status" value="1"/>
</dbReference>
<evidence type="ECO:0000256" key="4">
    <source>
        <dbReference type="ARBA" id="ARBA00022617"/>
    </source>
</evidence>
<dbReference type="SUPFAM" id="SSF48264">
    <property type="entry name" value="Cytochrome P450"/>
    <property type="match status" value="1"/>
</dbReference>
<reference evidence="10 11" key="1">
    <citation type="submission" date="2018-11" db="EMBL/GenBank/DDBJ databases">
        <title>Genome assembly of Steccherinum ochraceum LE-BIN_3174, the white-rot fungus of the Steccherinaceae family (The Residual Polyporoid clade, Polyporales, Basidiomycota).</title>
        <authorList>
            <person name="Fedorova T.V."/>
            <person name="Glazunova O.A."/>
            <person name="Landesman E.O."/>
            <person name="Moiseenko K.V."/>
            <person name="Psurtseva N.V."/>
            <person name="Savinova O.S."/>
            <person name="Shakhova N.V."/>
            <person name="Tyazhelova T.V."/>
            <person name="Vasina D.V."/>
        </authorList>
    </citation>
    <scope>NUCLEOTIDE SEQUENCE [LARGE SCALE GENOMIC DNA]</scope>
    <source>
        <strain evidence="10 11">LE-BIN_3174</strain>
    </source>
</reference>
<dbReference type="AlphaFoldDB" id="A0A4R0RQP4"/>
<dbReference type="GO" id="GO:0016705">
    <property type="term" value="F:oxidoreductase activity, acting on paired donors, with incorporation or reduction of molecular oxygen"/>
    <property type="evidence" value="ECO:0007669"/>
    <property type="project" value="InterPro"/>
</dbReference>
<dbReference type="PRINTS" id="PR00385">
    <property type="entry name" value="P450"/>
</dbReference>
<dbReference type="InterPro" id="IPR050121">
    <property type="entry name" value="Cytochrome_P450_monoxygenase"/>
</dbReference>
<comment type="similarity">
    <text evidence="3">Belongs to the cytochrome P450 family.</text>
</comment>
<keyword evidence="4 9" id="KW-0349">Heme</keyword>
<dbReference type="PANTHER" id="PTHR24305">
    <property type="entry name" value="CYTOCHROME P450"/>
    <property type="match status" value="1"/>
</dbReference>
<comment type="cofactor">
    <cofactor evidence="1 9">
        <name>heme</name>
        <dbReference type="ChEBI" id="CHEBI:30413"/>
    </cofactor>
</comment>
<keyword evidence="6" id="KW-0560">Oxidoreductase</keyword>
<sequence length="545" mass="61764">MLSLLQAAGLTAVLWAVWKFGLRHYLRPSSLDNVPGPKPESWIFGSLNTFFSRHSRPFHESIWRNYSGVAKLQTFLGRPMLYVWDPKAMHSIVIKDQYTYEETDVFINFNHMVFGPSLLSSLGNEHRRQRKMLNPVFHINHMRYMCQTFYKVTHKLRGAINKQVLDGPKEIDLMQWFTRTALELLGQGGLGHSFDSLEDDTENTFTEDLKTLIPNFRPFLLVSRFLPIYKLNHIGTPAFRRWVVESIPSQRIKRCLQIMDRLDGVSRDILARKKAALAAGDEALLQSMGEGKDIMSVLLKANTQASEDERMPDDEFLGHMCSLMFAAMDTTSGALARIIHLLAQHPDVQEKLRAEIVEARRGDGDIDYDQLVTLPYLEAVCRESLRLHSPATTMSRQTREDVVMPLSQPIRGKDGTMMHEITVPKGTIVAVGILASNCNEALWGPDAMEWKPERWLKPLPQAVLDAHIPGVYSNLMTFLGGGRACIGFKFSQMEMKIVLSVLLETFKFSPSNKDIYWHLGGLQSPAIGREGAKAQMPLIVERISP</sequence>
<evidence type="ECO:0000256" key="2">
    <source>
        <dbReference type="ARBA" id="ARBA00005179"/>
    </source>
</evidence>
<evidence type="ECO:0000256" key="7">
    <source>
        <dbReference type="ARBA" id="ARBA00023004"/>
    </source>
</evidence>
<name>A0A4R0RQP4_9APHY</name>
<protein>
    <submittedName>
        <fullName evidence="10">Cytochrome P450-dit2</fullName>
    </submittedName>
</protein>
<gene>
    <name evidence="10" type="primary">DIT2_1</name>
    <name evidence="10" type="ORF">EIP91_000184</name>
</gene>
<evidence type="ECO:0000256" key="6">
    <source>
        <dbReference type="ARBA" id="ARBA00023002"/>
    </source>
</evidence>
<dbReference type="PRINTS" id="PR00463">
    <property type="entry name" value="EP450I"/>
</dbReference>
<keyword evidence="11" id="KW-1185">Reference proteome</keyword>
<dbReference type="GO" id="GO:0004497">
    <property type="term" value="F:monooxygenase activity"/>
    <property type="evidence" value="ECO:0007669"/>
    <property type="project" value="UniProtKB-KW"/>
</dbReference>
<dbReference type="Gene3D" id="1.10.630.10">
    <property type="entry name" value="Cytochrome P450"/>
    <property type="match status" value="1"/>
</dbReference>
<organism evidence="10 11">
    <name type="scientific">Steccherinum ochraceum</name>
    <dbReference type="NCBI Taxonomy" id="92696"/>
    <lineage>
        <taxon>Eukaryota</taxon>
        <taxon>Fungi</taxon>
        <taxon>Dikarya</taxon>
        <taxon>Basidiomycota</taxon>
        <taxon>Agaricomycotina</taxon>
        <taxon>Agaricomycetes</taxon>
        <taxon>Polyporales</taxon>
        <taxon>Steccherinaceae</taxon>
        <taxon>Steccherinum</taxon>
    </lineage>
</organism>
<evidence type="ECO:0000256" key="8">
    <source>
        <dbReference type="ARBA" id="ARBA00023033"/>
    </source>
</evidence>
<dbReference type="EMBL" id="RWJN01000010">
    <property type="protein sequence ID" value="TCD71091.1"/>
    <property type="molecule type" value="Genomic_DNA"/>
</dbReference>
<feature type="binding site" description="axial binding residue" evidence="9">
    <location>
        <position position="485"/>
    </location>
    <ligand>
        <name>heme</name>
        <dbReference type="ChEBI" id="CHEBI:30413"/>
    </ligand>
    <ligandPart>
        <name>Fe</name>
        <dbReference type="ChEBI" id="CHEBI:18248"/>
    </ligandPart>
</feature>
<evidence type="ECO:0000256" key="5">
    <source>
        <dbReference type="ARBA" id="ARBA00022723"/>
    </source>
</evidence>
<dbReference type="OrthoDB" id="1470350at2759"/>
<dbReference type="Proteomes" id="UP000292702">
    <property type="component" value="Unassembled WGS sequence"/>
</dbReference>
<keyword evidence="7 9" id="KW-0408">Iron</keyword>
<dbReference type="InterPro" id="IPR001128">
    <property type="entry name" value="Cyt_P450"/>
</dbReference>